<dbReference type="OrthoDB" id="4249752at2"/>
<dbReference type="Pfam" id="PF13466">
    <property type="entry name" value="STAS_2"/>
    <property type="match status" value="1"/>
</dbReference>
<dbReference type="CDD" id="cd07043">
    <property type="entry name" value="STAS_anti-anti-sigma_factors"/>
    <property type="match status" value="1"/>
</dbReference>
<accession>A0A558ADE7</accession>
<dbReference type="InterPro" id="IPR058548">
    <property type="entry name" value="MlaB-like_STAS"/>
</dbReference>
<reference evidence="2 3" key="1">
    <citation type="submission" date="2019-07" db="EMBL/GenBank/DDBJ databases">
        <title>New species of Amycolatopsis and Streptomyces.</title>
        <authorList>
            <person name="Duangmal K."/>
            <person name="Teo W.F.A."/>
            <person name="Lipun K."/>
        </authorList>
    </citation>
    <scope>NUCLEOTIDE SEQUENCE [LARGE SCALE GENOMIC DNA]</scope>
    <source>
        <strain evidence="2 3">JCM 30562</strain>
    </source>
</reference>
<feature type="domain" description="STAS" evidence="1">
    <location>
        <begin position="21"/>
        <end position="120"/>
    </location>
</feature>
<evidence type="ECO:0000259" key="1">
    <source>
        <dbReference type="PROSITE" id="PS50801"/>
    </source>
</evidence>
<gene>
    <name evidence="2" type="ORF">FNH06_14040</name>
</gene>
<sequence>MSTPRPLNCTWAMTDPATGRITIDGDLDYDNADQLLYEVTERLSAGPGLKKLHLDCAALTFCDSYGLSTLLSVHRRLGEAGAVLHLENLPAGLTRLLRLTNTLAYFTGPAAVAQERSDPS</sequence>
<dbReference type="SUPFAM" id="SSF52091">
    <property type="entry name" value="SpoIIaa-like"/>
    <property type="match status" value="1"/>
</dbReference>
<name>A0A558ADE7_9PSEU</name>
<keyword evidence="3" id="KW-1185">Reference proteome</keyword>
<dbReference type="AlphaFoldDB" id="A0A558ADE7"/>
<evidence type="ECO:0000313" key="2">
    <source>
        <dbReference type="EMBL" id="TVT22294.1"/>
    </source>
</evidence>
<dbReference type="Gene3D" id="3.30.750.24">
    <property type="entry name" value="STAS domain"/>
    <property type="match status" value="1"/>
</dbReference>
<protein>
    <submittedName>
        <fullName evidence="2">STAS domain-containing protein</fullName>
    </submittedName>
</protein>
<organism evidence="2 3">
    <name type="scientific">Amycolatopsis acidiphila</name>
    <dbReference type="NCBI Taxonomy" id="715473"/>
    <lineage>
        <taxon>Bacteria</taxon>
        <taxon>Bacillati</taxon>
        <taxon>Actinomycetota</taxon>
        <taxon>Actinomycetes</taxon>
        <taxon>Pseudonocardiales</taxon>
        <taxon>Pseudonocardiaceae</taxon>
        <taxon>Amycolatopsis</taxon>
    </lineage>
</organism>
<dbReference type="InterPro" id="IPR002645">
    <property type="entry name" value="STAS_dom"/>
</dbReference>
<dbReference type="Proteomes" id="UP000318578">
    <property type="component" value="Unassembled WGS sequence"/>
</dbReference>
<dbReference type="RefSeq" id="WP_144638346.1">
    <property type="nucleotide sequence ID" value="NZ_BNAX01000006.1"/>
</dbReference>
<evidence type="ECO:0000313" key="3">
    <source>
        <dbReference type="Proteomes" id="UP000318578"/>
    </source>
</evidence>
<dbReference type="EMBL" id="VJZA01000019">
    <property type="protein sequence ID" value="TVT22294.1"/>
    <property type="molecule type" value="Genomic_DNA"/>
</dbReference>
<proteinExistence type="predicted"/>
<dbReference type="InterPro" id="IPR036513">
    <property type="entry name" value="STAS_dom_sf"/>
</dbReference>
<dbReference type="PROSITE" id="PS50801">
    <property type="entry name" value="STAS"/>
    <property type="match status" value="1"/>
</dbReference>
<comment type="caution">
    <text evidence="2">The sequence shown here is derived from an EMBL/GenBank/DDBJ whole genome shotgun (WGS) entry which is preliminary data.</text>
</comment>